<dbReference type="InterPro" id="IPR006574">
    <property type="entry name" value="PRY"/>
</dbReference>
<comment type="caution">
    <text evidence="9">The sequence shown here is derived from an EMBL/GenBank/DDBJ whole genome shotgun (WGS) entry which is preliminary data.</text>
</comment>
<evidence type="ECO:0008006" key="11">
    <source>
        <dbReference type="Google" id="ProtNLM"/>
    </source>
</evidence>
<dbReference type="Gene3D" id="3.30.160.60">
    <property type="entry name" value="Classic Zinc Finger"/>
    <property type="match status" value="1"/>
</dbReference>
<dbReference type="Pfam" id="PF13765">
    <property type="entry name" value="PRY"/>
    <property type="match status" value="1"/>
</dbReference>
<dbReference type="SUPFAM" id="SSF49899">
    <property type="entry name" value="Concanavalin A-like lectins/glucanases"/>
    <property type="match status" value="1"/>
</dbReference>
<dbReference type="InterPro" id="IPR003879">
    <property type="entry name" value="Butyrophylin_SPRY"/>
</dbReference>
<dbReference type="PANTHER" id="PTHR24103">
    <property type="entry name" value="E3 UBIQUITIN-PROTEIN LIGASE TRIM"/>
    <property type="match status" value="1"/>
</dbReference>
<dbReference type="PROSITE" id="PS50089">
    <property type="entry name" value="ZF_RING_2"/>
    <property type="match status" value="1"/>
</dbReference>
<keyword evidence="2 4" id="KW-0863">Zinc-finger</keyword>
<name>A0A7J6BPZ8_9TELE</name>
<dbReference type="SMART" id="SM00336">
    <property type="entry name" value="BBOX"/>
    <property type="match status" value="1"/>
</dbReference>
<dbReference type="InterPro" id="IPR058030">
    <property type="entry name" value="TRIM8/14/16/25/29/45/65_CC"/>
</dbReference>
<evidence type="ECO:0000313" key="9">
    <source>
        <dbReference type="EMBL" id="KAF4097070.1"/>
    </source>
</evidence>
<dbReference type="AlphaFoldDB" id="A0A7J6BPZ8"/>
<evidence type="ECO:0000256" key="4">
    <source>
        <dbReference type="PROSITE-ProRule" id="PRU00024"/>
    </source>
</evidence>
<dbReference type="Proteomes" id="UP000579812">
    <property type="component" value="Unassembled WGS sequence"/>
</dbReference>
<dbReference type="InterPro" id="IPR003877">
    <property type="entry name" value="SPRY_dom"/>
</dbReference>
<evidence type="ECO:0000259" key="6">
    <source>
        <dbReference type="PROSITE" id="PS50089"/>
    </source>
</evidence>
<dbReference type="Pfam" id="PF00643">
    <property type="entry name" value="zf-B_box"/>
    <property type="match status" value="1"/>
</dbReference>
<dbReference type="SUPFAM" id="SSF57845">
    <property type="entry name" value="B-box zinc-binding domain"/>
    <property type="match status" value="1"/>
</dbReference>
<dbReference type="Pfam" id="PF13445">
    <property type="entry name" value="zf-RING_UBOX"/>
    <property type="match status" value="1"/>
</dbReference>
<sequence>MDSLSVEELSCPVCYEIFTAPVLLSCSHSVCKACLQQFWKTKNTQECPVCRRRSSKQEPPYNLALKNLCESFPRDRRESSPEDVCRSHREKLKLFCLKDKEPVCLVCRDSQKHTNHTFQPIDEVVPSYKEELKTALKSLREKLKYREEIRGEYNKTVQYMKTQAEHTERQIQHEFEKLHRFLRDEEQATISALREEEEEKKQMMKEKLEEMNRRISALSHTIKDIEERMKASDVSFLKDFNATKERARDTQPDPERCCGALIHVPHYLGNLAFRVWKKMQDIVQNTPVVLDPNTASPQLVLSDDLTSLTYNKSRQPLPDNPERFDFFRCVLGSEGFKSGAHCWDVEVGNNSAWTVGVIAESYQRKGDNFFKEGVWYVQYTGKEYLSQSPEQLAARFPVKDKLRRIRVHLDWDGGNVSFSDPVTNTQLHTFRTTFRETLFPFFQSICETSPLRIGSVRVKISSV</sequence>
<feature type="domain" description="B30.2/SPRY" evidence="8">
    <location>
        <begin position="268"/>
        <end position="460"/>
    </location>
</feature>
<dbReference type="SMART" id="SM00589">
    <property type="entry name" value="PRY"/>
    <property type="match status" value="1"/>
</dbReference>
<dbReference type="Gene3D" id="3.30.40.10">
    <property type="entry name" value="Zinc/RING finger domain, C3HC4 (zinc finger)"/>
    <property type="match status" value="1"/>
</dbReference>
<feature type="domain" description="RING-type" evidence="6">
    <location>
        <begin position="11"/>
        <end position="51"/>
    </location>
</feature>
<reference evidence="9 10" key="1">
    <citation type="submission" date="2020-04" db="EMBL/GenBank/DDBJ databases">
        <title>Chromosome-level genome assembly of a cyprinid fish Onychostoma macrolepis by integration of Nanopore Sequencing, Bionano and Hi-C technology.</title>
        <authorList>
            <person name="Wang D."/>
        </authorList>
    </citation>
    <scope>NUCLEOTIDE SEQUENCE [LARGE SCALE GENOMIC DNA]</scope>
    <source>
        <strain evidence="9">SWU-2019</strain>
        <tissue evidence="9">Muscle</tissue>
    </source>
</reference>
<evidence type="ECO:0000256" key="5">
    <source>
        <dbReference type="SAM" id="Coils"/>
    </source>
</evidence>
<gene>
    <name evidence="9" type="ORF">G5714_023039</name>
</gene>
<dbReference type="PROSITE" id="PS00518">
    <property type="entry name" value="ZF_RING_1"/>
    <property type="match status" value="1"/>
</dbReference>
<dbReference type="CDD" id="cd19800">
    <property type="entry name" value="Bbox2_xNF7-like"/>
    <property type="match status" value="1"/>
</dbReference>
<dbReference type="SMART" id="SM00449">
    <property type="entry name" value="SPRY"/>
    <property type="match status" value="1"/>
</dbReference>
<evidence type="ECO:0000259" key="7">
    <source>
        <dbReference type="PROSITE" id="PS50119"/>
    </source>
</evidence>
<dbReference type="OrthoDB" id="6105938at2759"/>
<keyword evidence="3" id="KW-0862">Zinc</keyword>
<dbReference type="FunFam" id="2.60.120.920:FF:000004">
    <property type="entry name" value="Butyrophilin subfamily 1 member A1"/>
    <property type="match status" value="1"/>
</dbReference>
<dbReference type="CDD" id="cd12893">
    <property type="entry name" value="SPRY_PRY_TRIM35"/>
    <property type="match status" value="1"/>
</dbReference>
<dbReference type="InterPro" id="IPR000315">
    <property type="entry name" value="Znf_B-box"/>
</dbReference>
<keyword evidence="5" id="KW-0175">Coiled coil</keyword>
<dbReference type="PRINTS" id="PR01407">
    <property type="entry name" value="BUTYPHLNCDUF"/>
</dbReference>
<dbReference type="EMBL" id="JAAMOB010000023">
    <property type="protein sequence ID" value="KAF4097070.1"/>
    <property type="molecule type" value="Genomic_DNA"/>
</dbReference>
<proteinExistence type="predicted"/>
<evidence type="ECO:0000313" key="10">
    <source>
        <dbReference type="Proteomes" id="UP000579812"/>
    </source>
</evidence>
<dbReference type="GO" id="GO:0008270">
    <property type="term" value="F:zinc ion binding"/>
    <property type="evidence" value="ECO:0007669"/>
    <property type="project" value="UniProtKB-KW"/>
</dbReference>
<dbReference type="InterPro" id="IPR013083">
    <property type="entry name" value="Znf_RING/FYVE/PHD"/>
</dbReference>
<dbReference type="Gene3D" id="2.60.120.920">
    <property type="match status" value="1"/>
</dbReference>
<keyword evidence="10" id="KW-1185">Reference proteome</keyword>
<organism evidence="9 10">
    <name type="scientific">Onychostoma macrolepis</name>
    <dbReference type="NCBI Taxonomy" id="369639"/>
    <lineage>
        <taxon>Eukaryota</taxon>
        <taxon>Metazoa</taxon>
        <taxon>Chordata</taxon>
        <taxon>Craniata</taxon>
        <taxon>Vertebrata</taxon>
        <taxon>Euteleostomi</taxon>
        <taxon>Actinopterygii</taxon>
        <taxon>Neopterygii</taxon>
        <taxon>Teleostei</taxon>
        <taxon>Ostariophysi</taxon>
        <taxon>Cypriniformes</taxon>
        <taxon>Cyprinidae</taxon>
        <taxon>Acrossocheilinae</taxon>
        <taxon>Onychostoma</taxon>
    </lineage>
</organism>
<dbReference type="InterPro" id="IPR050143">
    <property type="entry name" value="TRIM/RBCC"/>
</dbReference>
<protein>
    <recommendedName>
        <fullName evidence="11">Zinc-binding protein A33-like</fullName>
    </recommendedName>
</protein>
<dbReference type="PROSITE" id="PS50188">
    <property type="entry name" value="B302_SPRY"/>
    <property type="match status" value="1"/>
</dbReference>
<dbReference type="InterPro" id="IPR013320">
    <property type="entry name" value="ConA-like_dom_sf"/>
</dbReference>
<dbReference type="InterPro" id="IPR043136">
    <property type="entry name" value="B30.2/SPRY_sf"/>
</dbReference>
<dbReference type="Pfam" id="PF00622">
    <property type="entry name" value="SPRY"/>
    <property type="match status" value="1"/>
</dbReference>
<feature type="domain" description="B box-type" evidence="7">
    <location>
        <begin position="80"/>
        <end position="121"/>
    </location>
</feature>
<dbReference type="InterPro" id="IPR027370">
    <property type="entry name" value="Znf-RING_euk"/>
</dbReference>
<dbReference type="InterPro" id="IPR001841">
    <property type="entry name" value="Znf_RING"/>
</dbReference>
<dbReference type="PROSITE" id="PS50119">
    <property type="entry name" value="ZF_BBOX"/>
    <property type="match status" value="1"/>
</dbReference>
<evidence type="ECO:0000256" key="1">
    <source>
        <dbReference type="ARBA" id="ARBA00022723"/>
    </source>
</evidence>
<feature type="coiled-coil region" evidence="5">
    <location>
        <begin position="183"/>
        <end position="228"/>
    </location>
</feature>
<evidence type="ECO:0000256" key="3">
    <source>
        <dbReference type="ARBA" id="ARBA00022833"/>
    </source>
</evidence>
<dbReference type="InterPro" id="IPR001870">
    <property type="entry name" value="B30.2/SPRY"/>
</dbReference>
<dbReference type="SMART" id="SM00184">
    <property type="entry name" value="RING"/>
    <property type="match status" value="1"/>
</dbReference>
<dbReference type="Pfam" id="PF25600">
    <property type="entry name" value="TRIM_CC"/>
    <property type="match status" value="1"/>
</dbReference>
<dbReference type="InterPro" id="IPR017907">
    <property type="entry name" value="Znf_RING_CS"/>
</dbReference>
<accession>A0A7J6BPZ8</accession>
<evidence type="ECO:0000259" key="8">
    <source>
        <dbReference type="PROSITE" id="PS50188"/>
    </source>
</evidence>
<keyword evidence="1" id="KW-0479">Metal-binding</keyword>
<evidence type="ECO:0000256" key="2">
    <source>
        <dbReference type="ARBA" id="ARBA00022771"/>
    </source>
</evidence>
<dbReference type="SUPFAM" id="SSF57850">
    <property type="entry name" value="RING/U-box"/>
    <property type="match status" value="1"/>
</dbReference>